<keyword evidence="2 5" id="KW-0217">Developmental protein</keyword>
<dbReference type="Proteomes" id="UP001291623">
    <property type="component" value="Unassembled WGS sequence"/>
</dbReference>
<accession>A0AAE1T0E7</accession>
<dbReference type="GO" id="GO:0030154">
    <property type="term" value="P:cell differentiation"/>
    <property type="evidence" value="ECO:0007669"/>
    <property type="project" value="UniProtKB-KW"/>
</dbReference>
<keyword evidence="4 5" id="KW-0287">Flowering</keyword>
<keyword evidence="3 5" id="KW-0221">Differentiation</keyword>
<comment type="caution">
    <text evidence="8">The sequence shown here is derived from an EMBL/GenBank/DDBJ whole genome shotgun (WGS) entry which is preliminary data.</text>
</comment>
<dbReference type="AlphaFoldDB" id="A0AAE1T0E7"/>
<evidence type="ECO:0000313" key="9">
    <source>
        <dbReference type="Proteomes" id="UP001291623"/>
    </source>
</evidence>
<proteinExistence type="inferred from homology"/>
<evidence type="ECO:0000256" key="1">
    <source>
        <dbReference type="ARBA" id="ARBA00008956"/>
    </source>
</evidence>
<keyword evidence="9" id="KW-1185">Reference proteome</keyword>
<name>A0AAE1T0E7_9SOLA</name>
<dbReference type="EMBL" id="JAVYJV010000001">
    <property type="protein sequence ID" value="KAK4379023.1"/>
    <property type="molecule type" value="Genomic_DNA"/>
</dbReference>
<dbReference type="PANTHER" id="PTHR31791">
    <property type="entry name" value="FRIGIDA-LIKE PROTEIN 3-RELATED"/>
    <property type="match status" value="1"/>
</dbReference>
<dbReference type="PANTHER" id="PTHR31791:SF47">
    <property type="entry name" value="INACTIVE FRIGIDA-LIKE PROTEIN 2"/>
    <property type="match status" value="1"/>
</dbReference>
<evidence type="ECO:0000256" key="4">
    <source>
        <dbReference type="ARBA" id="ARBA00023089"/>
    </source>
</evidence>
<reference evidence="8" key="1">
    <citation type="submission" date="2023-12" db="EMBL/GenBank/DDBJ databases">
        <title>Genome assembly of Anisodus tanguticus.</title>
        <authorList>
            <person name="Wang Y.-J."/>
        </authorList>
    </citation>
    <scope>NUCLEOTIDE SEQUENCE</scope>
    <source>
        <strain evidence="8">KB-2021</strain>
        <tissue evidence="8">Leaf</tissue>
    </source>
</reference>
<organism evidence="8 9">
    <name type="scientific">Anisodus tanguticus</name>
    <dbReference type="NCBI Taxonomy" id="243964"/>
    <lineage>
        <taxon>Eukaryota</taxon>
        <taxon>Viridiplantae</taxon>
        <taxon>Streptophyta</taxon>
        <taxon>Embryophyta</taxon>
        <taxon>Tracheophyta</taxon>
        <taxon>Spermatophyta</taxon>
        <taxon>Magnoliopsida</taxon>
        <taxon>eudicotyledons</taxon>
        <taxon>Gunneridae</taxon>
        <taxon>Pentapetalae</taxon>
        <taxon>asterids</taxon>
        <taxon>lamiids</taxon>
        <taxon>Solanales</taxon>
        <taxon>Solanaceae</taxon>
        <taxon>Solanoideae</taxon>
        <taxon>Hyoscyameae</taxon>
        <taxon>Anisodus</taxon>
    </lineage>
</organism>
<keyword evidence="6" id="KW-0175">Coiled coil</keyword>
<evidence type="ECO:0000256" key="5">
    <source>
        <dbReference type="RuleBase" id="RU364012"/>
    </source>
</evidence>
<protein>
    <recommendedName>
        <fullName evidence="5">FRIGIDA-like protein</fullName>
    </recommendedName>
</protein>
<evidence type="ECO:0000256" key="3">
    <source>
        <dbReference type="ARBA" id="ARBA00022782"/>
    </source>
</evidence>
<dbReference type="InterPro" id="IPR012474">
    <property type="entry name" value="Frigida"/>
</dbReference>
<sequence length="303" mass="34637">MRAFNQKRQFLVEQGHFEQRMKDIMLREEKIKDRLEELESREKHCEDRSKELGEKEKQLTAITVAFIKTEPTKDVAVDRINTIVGNSAVTTSVVIMDGKSLQTFLNEHQKELDFMSDDVFEALQMSPNPAKLVLDAMEGFYPPHFRKRETEFEGFVQNLLTKQQHLEAIRYAYAFGLVEHFPPSAILKDYLECVDCNYVDVYEKETCSVQEKIEAIERSVASVRAVIRCILDYKLQSQYPVEQLEEQIELLTRQKEDQAALSVICVAKKPEQANVNQMGSTNPSIPTGTLSSASFSATAPFTP</sequence>
<feature type="compositionally biased region" description="Polar residues" evidence="7">
    <location>
        <begin position="275"/>
        <end position="290"/>
    </location>
</feature>
<gene>
    <name evidence="8" type="ORF">RND71_000885</name>
</gene>
<comment type="similarity">
    <text evidence="1 5">Belongs to the Frigida family.</text>
</comment>
<feature type="region of interest" description="Disordered" evidence="7">
    <location>
        <begin position="275"/>
        <end position="303"/>
    </location>
</feature>
<evidence type="ECO:0000256" key="6">
    <source>
        <dbReference type="SAM" id="Coils"/>
    </source>
</evidence>
<dbReference type="GO" id="GO:0009908">
    <property type="term" value="P:flower development"/>
    <property type="evidence" value="ECO:0007669"/>
    <property type="project" value="UniProtKB-KW"/>
</dbReference>
<evidence type="ECO:0000256" key="7">
    <source>
        <dbReference type="SAM" id="MobiDB-lite"/>
    </source>
</evidence>
<dbReference type="Pfam" id="PF07899">
    <property type="entry name" value="Frigida"/>
    <property type="match status" value="2"/>
</dbReference>
<evidence type="ECO:0000313" key="8">
    <source>
        <dbReference type="EMBL" id="KAK4379023.1"/>
    </source>
</evidence>
<feature type="compositionally biased region" description="Low complexity" evidence="7">
    <location>
        <begin position="291"/>
        <end position="303"/>
    </location>
</feature>
<evidence type="ECO:0000256" key="2">
    <source>
        <dbReference type="ARBA" id="ARBA00022473"/>
    </source>
</evidence>
<feature type="coiled-coil region" evidence="6">
    <location>
        <begin position="21"/>
        <end position="55"/>
    </location>
</feature>